<evidence type="ECO:0000256" key="5">
    <source>
        <dbReference type="SAM" id="MobiDB-lite"/>
    </source>
</evidence>
<dbReference type="GO" id="GO:0005765">
    <property type="term" value="C:lysosomal membrane"/>
    <property type="evidence" value="ECO:0007669"/>
    <property type="project" value="InterPro"/>
</dbReference>
<feature type="transmembrane region" description="Helical" evidence="6">
    <location>
        <begin position="184"/>
        <end position="202"/>
    </location>
</feature>
<proteinExistence type="predicted"/>
<evidence type="ECO:0000256" key="3">
    <source>
        <dbReference type="ARBA" id="ARBA00022989"/>
    </source>
</evidence>
<feature type="transmembrane region" description="Helical" evidence="6">
    <location>
        <begin position="570"/>
        <end position="595"/>
    </location>
</feature>
<feature type="transmembrane region" description="Helical" evidence="6">
    <location>
        <begin position="140"/>
        <end position="163"/>
    </location>
</feature>
<dbReference type="InterPro" id="IPR027359">
    <property type="entry name" value="Volt_channel_dom_sf"/>
</dbReference>
<dbReference type="Gene3D" id="1.10.287.70">
    <property type="match status" value="2"/>
</dbReference>
<evidence type="ECO:0000256" key="1">
    <source>
        <dbReference type="ARBA" id="ARBA00004141"/>
    </source>
</evidence>
<dbReference type="OrthoDB" id="10068803at2759"/>
<dbReference type="PANTHER" id="PTHR46474:SF1">
    <property type="entry name" value="TWO PORE CHANNEL PROTEIN 1"/>
    <property type="match status" value="1"/>
</dbReference>
<dbReference type="GO" id="GO:0005216">
    <property type="term" value="F:monoatomic ion channel activity"/>
    <property type="evidence" value="ECO:0007669"/>
    <property type="project" value="InterPro"/>
</dbReference>
<comment type="caution">
    <text evidence="8">The sequence shown here is derived from an EMBL/GenBank/DDBJ whole genome shotgun (WGS) entry which is preliminary data.</text>
</comment>
<evidence type="ECO:0000313" key="9">
    <source>
        <dbReference type="Proteomes" id="UP000242188"/>
    </source>
</evidence>
<sequence length="846" mass="99467">MKIRKCIRIDGVESNMAGTSEDQLLNLGIEDSENRDEDGLGHDDESNDIYNEPGNMGYDLPSSSVNGEVWNNTKKIWELNYHEAAIFLQEGENNDKYTTHPRSHDALPAYEIAHNHWFYALDLFASMMVLFMAACERPAVPFLTLPVGVHGALELFGLLIIALELGIRMKWLGWKVFFRHIRTVIKSVTLSIMFIETIVVMIRQTNHFRVTRALRPLFLIDTYYCRNIRRICRQILQSLPPILDMIILLLFFMLIFSILGFYLFSQIPQDTYFTTIQDSFISLFVLLTTANYPDVMMPAYAHNHGYAIFFIIYLSLELYFLMNLLLAVVYDTFSNLEKSKLKKLFFHKRIGCRHAFRLLVTKRNCNHIQLKHFAGMIKYFRPKKTRRDIYLMFKIINTSMSGTLSLEEFYSVYDTVSLQWSPTGEQTQIWSSKFRPPWNKMFSKLNWFINWKWFEGFVYLVIGANFIWILTETVQWSVNKVDIRNYEFEASWASFIFVCLYAIEAMLKILGKGPKEYFTTGWDVFDFVVTFTCVIGVMDEFFSGTFYFFTVLRPFRLLRLFKIKKRYRDVLGTFFVLLNRLLSLAGVIVLLYYFFSIIGMEVFLNVDLRNCCKNTSVEDFYKYSNDSFFEGYYYLNNFENILVSGVTLFELTVVNNWFIIMEGYAHHVGDISRTFFMLFYIVMMVVMNIVLAFILELFLFRIQYRRKLKLEDIDAHLKHVEEVSLTEEEDIMCSDRRLIFTGHHINLQSQYEDIRTPFPYRGERVRSKDDFSLRMYSDEVKGWIEEDQAERDETIESLGRMRVRQRANAHLDEGVVHRGNADRTNSTYSHVSQWGLAARGGTSSPC</sequence>
<feature type="transmembrane region" description="Helical" evidence="6">
    <location>
        <begin position="527"/>
        <end position="549"/>
    </location>
</feature>
<dbReference type="InterPro" id="IPR005821">
    <property type="entry name" value="Ion_trans_dom"/>
</dbReference>
<feature type="transmembrane region" description="Helical" evidence="6">
    <location>
        <begin position="677"/>
        <end position="700"/>
    </location>
</feature>
<dbReference type="InterPro" id="IPR011992">
    <property type="entry name" value="EF-hand-dom_pair"/>
</dbReference>
<reference evidence="8 9" key="1">
    <citation type="journal article" date="2017" name="Nat. Ecol. Evol.">
        <title>Scallop genome provides insights into evolution of bilaterian karyotype and development.</title>
        <authorList>
            <person name="Wang S."/>
            <person name="Zhang J."/>
            <person name="Jiao W."/>
            <person name="Li J."/>
            <person name="Xun X."/>
            <person name="Sun Y."/>
            <person name="Guo X."/>
            <person name="Huan P."/>
            <person name="Dong B."/>
            <person name="Zhang L."/>
            <person name="Hu X."/>
            <person name="Sun X."/>
            <person name="Wang J."/>
            <person name="Zhao C."/>
            <person name="Wang Y."/>
            <person name="Wang D."/>
            <person name="Huang X."/>
            <person name="Wang R."/>
            <person name="Lv J."/>
            <person name="Li Y."/>
            <person name="Zhang Z."/>
            <person name="Liu B."/>
            <person name="Lu W."/>
            <person name="Hui Y."/>
            <person name="Liang J."/>
            <person name="Zhou Z."/>
            <person name="Hou R."/>
            <person name="Li X."/>
            <person name="Liu Y."/>
            <person name="Li H."/>
            <person name="Ning X."/>
            <person name="Lin Y."/>
            <person name="Zhao L."/>
            <person name="Xing Q."/>
            <person name="Dou J."/>
            <person name="Li Y."/>
            <person name="Mao J."/>
            <person name="Guo H."/>
            <person name="Dou H."/>
            <person name="Li T."/>
            <person name="Mu C."/>
            <person name="Jiang W."/>
            <person name="Fu Q."/>
            <person name="Fu X."/>
            <person name="Miao Y."/>
            <person name="Liu J."/>
            <person name="Yu Q."/>
            <person name="Li R."/>
            <person name="Liao H."/>
            <person name="Li X."/>
            <person name="Kong Y."/>
            <person name="Jiang Z."/>
            <person name="Chourrout D."/>
            <person name="Li R."/>
            <person name="Bao Z."/>
        </authorList>
    </citation>
    <scope>NUCLEOTIDE SEQUENCE [LARGE SCALE GENOMIC DNA]</scope>
    <source>
        <strain evidence="8 9">PY_sf001</strain>
    </source>
</reference>
<evidence type="ECO:0000256" key="2">
    <source>
        <dbReference type="ARBA" id="ARBA00022692"/>
    </source>
</evidence>
<dbReference type="Proteomes" id="UP000242188">
    <property type="component" value="Unassembled WGS sequence"/>
</dbReference>
<feature type="transmembrane region" description="Helical" evidence="6">
    <location>
        <begin position="490"/>
        <end position="507"/>
    </location>
</feature>
<comment type="subcellular location">
    <subcellularLocation>
        <location evidence="1">Membrane</location>
        <topology evidence="1">Multi-pass membrane protein</topology>
    </subcellularLocation>
</comment>
<feature type="domain" description="Ion transport" evidence="7">
    <location>
        <begin position="451"/>
        <end position="698"/>
    </location>
</feature>
<evidence type="ECO:0000256" key="6">
    <source>
        <dbReference type="SAM" id="Phobius"/>
    </source>
</evidence>
<keyword evidence="4 6" id="KW-0472">Membrane</keyword>
<feature type="transmembrane region" description="Helical" evidence="6">
    <location>
        <begin position="389"/>
        <end position="406"/>
    </location>
</feature>
<dbReference type="SUPFAM" id="SSF47473">
    <property type="entry name" value="EF-hand"/>
    <property type="match status" value="1"/>
</dbReference>
<feature type="transmembrane region" description="Helical" evidence="6">
    <location>
        <begin position="271"/>
        <end position="292"/>
    </location>
</feature>
<feature type="domain" description="Ion transport" evidence="7">
    <location>
        <begin position="118"/>
        <end position="339"/>
    </location>
</feature>
<feature type="transmembrane region" description="Helical" evidence="6">
    <location>
        <begin position="457"/>
        <end position="478"/>
    </location>
</feature>
<evidence type="ECO:0000256" key="4">
    <source>
        <dbReference type="ARBA" id="ARBA00023136"/>
    </source>
</evidence>
<gene>
    <name evidence="8" type="ORF">KP79_PYT16428</name>
</gene>
<dbReference type="GO" id="GO:0010008">
    <property type="term" value="C:endosome membrane"/>
    <property type="evidence" value="ECO:0007669"/>
    <property type="project" value="TreeGrafter"/>
</dbReference>
<dbReference type="AlphaFoldDB" id="A0A210Q0H2"/>
<dbReference type="Gene3D" id="1.20.120.350">
    <property type="entry name" value="Voltage-gated potassium channels. Chain C"/>
    <property type="match status" value="1"/>
</dbReference>
<dbReference type="Pfam" id="PF00520">
    <property type="entry name" value="Ion_trans"/>
    <property type="match status" value="2"/>
</dbReference>
<feature type="transmembrane region" description="Helical" evidence="6">
    <location>
        <begin position="304"/>
        <end position="330"/>
    </location>
</feature>
<dbReference type="GO" id="GO:0022832">
    <property type="term" value="F:voltage-gated channel activity"/>
    <property type="evidence" value="ECO:0007669"/>
    <property type="project" value="InterPro"/>
</dbReference>
<keyword evidence="2 6" id="KW-0812">Transmembrane</keyword>
<name>A0A210Q0H2_MIZYE</name>
<dbReference type="SUPFAM" id="SSF81324">
    <property type="entry name" value="Voltage-gated potassium channels"/>
    <property type="match status" value="2"/>
</dbReference>
<dbReference type="STRING" id="6573.A0A210Q0H2"/>
<feature type="transmembrane region" description="Helical" evidence="6">
    <location>
        <begin position="245"/>
        <end position="264"/>
    </location>
</feature>
<evidence type="ECO:0000313" key="8">
    <source>
        <dbReference type="EMBL" id="OWF42253.1"/>
    </source>
</evidence>
<protein>
    <submittedName>
        <fullName evidence="8">Two pore calcium channel protein 1</fullName>
    </submittedName>
</protein>
<keyword evidence="9" id="KW-1185">Reference proteome</keyword>
<organism evidence="8 9">
    <name type="scientific">Mizuhopecten yessoensis</name>
    <name type="common">Japanese scallop</name>
    <name type="synonym">Patinopecten yessoensis</name>
    <dbReference type="NCBI Taxonomy" id="6573"/>
    <lineage>
        <taxon>Eukaryota</taxon>
        <taxon>Metazoa</taxon>
        <taxon>Spiralia</taxon>
        <taxon>Lophotrochozoa</taxon>
        <taxon>Mollusca</taxon>
        <taxon>Bivalvia</taxon>
        <taxon>Autobranchia</taxon>
        <taxon>Pteriomorphia</taxon>
        <taxon>Pectinida</taxon>
        <taxon>Pectinoidea</taxon>
        <taxon>Pectinidae</taxon>
        <taxon>Mizuhopecten</taxon>
    </lineage>
</organism>
<dbReference type="InterPro" id="IPR028801">
    <property type="entry name" value="TPC1_animal"/>
</dbReference>
<keyword evidence="3 6" id="KW-1133">Transmembrane helix</keyword>
<accession>A0A210Q0H2</accession>
<feature type="transmembrane region" description="Helical" evidence="6">
    <location>
        <begin position="117"/>
        <end position="134"/>
    </location>
</feature>
<evidence type="ECO:0000259" key="7">
    <source>
        <dbReference type="Pfam" id="PF00520"/>
    </source>
</evidence>
<dbReference type="EMBL" id="NEDP02005302">
    <property type="protein sequence ID" value="OWF42253.1"/>
    <property type="molecule type" value="Genomic_DNA"/>
</dbReference>
<feature type="region of interest" description="Disordered" evidence="5">
    <location>
        <begin position="32"/>
        <end position="54"/>
    </location>
</feature>
<dbReference type="FunFam" id="1.10.287.70:FF:000062">
    <property type="entry name" value="Two pore calcium channel protein 1"/>
    <property type="match status" value="1"/>
</dbReference>
<dbReference type="PANTHER" id="PTHR46474">
    <property type="entry name" value="TWO PORE CALCIUM CHANNEL PROTEIN 1"/>
    <property type="match status" value="1"/>
</dbReference>